<dbReference type="GO" id="GO:0005886">
    <property type="term" value="C:plasma membrane"/>
    <property type="evidence" value="ECO:0007669"/>
    <property type="project" value="UniProtKB-SubCell"/>
</dbReference>
<evidence type="ECO:0000256" key="7">
    <source>
        <dbReference type="ARBA" id="ARBA00022777"/>
    </source>
</evidence>
<evidence type="ECO:0000313" key="15">
    <source>
        <dbReference type="Proteomes" id="UP000611640"/>
    </source>
</evidence>
<dbReference type="KEGG" id="atl:Athai_57610"/>
<dbReference type="Pfam" id="PF02518">
    <property type="entry name" value="HATPase_c"/>
    <property type="match status" value="1"/>
</dbReference>
<keyword evidence="9" id="KW-0902">Two-component regulatory system</keyword>
<evidence type="ECO:0000256" key="4">
    <source>
        <dbReference type="ARBA" id="ARBA00022553"/>
    </source>
</evidence>
<evidence type="ECO:0000256" key="10">
    <source>
        <dbReference type="ARBA" id="ARBA00023136"/>
    </source>
</evidence>
<dbReference type="PANTHER" id="PTHR45436:SF5">
    <property type="entry name" value="SENSOR HISTIDINE KINASE TRCS"/>
    <property type="match status" value="1"/>
</dbReference>
<feature type="domain" description="HAMP" evidence="13">
    <location>
        <begin position="197"/>
        <end position="250"/>
    </location>
</feature>
<dbReference type="Proteomes" id="UP000611640">
    <property type="component" value="Chromosome"/>
</dbReference>
<dbReference type="SMART" id="SM00387">
    <property type="entry name" value="HATPase_c"/>
    <property type="match status" value="1"/>
</dbReference>
<keyword evidence="8 11" id="KW-1133">Transmembrane helix</keyword>
<dbReference type="Gene3D" id="6.10.340.10">
    <property type="match status" value="1"/>
</dbReference>
<dbReference type="Pfam" id="PF00512">
    <property type="entry name" value="HisKA"/>
    <property type="match status" value="1"/>
</dbReference>
<feature type="domain" description="Histidine kinase" evidence="12">
    <location>
        <begin position="272"/>
        <end position="504"/>
    </location>
</feature>
<dbReference type="AlphaFoldDB" id="A0A7R7I0Q1"/>
<keyword evidence="5" id="KW-0808">Transferase</keyword>
<dbReference type="Pfam" id="PF00672">
    <property type="entry name" value="HAMP"/>
    <property type="match status" value="1"/>
</dbReference>
<dbReference type="Gene3D" id="1.10.287.130">
    <property type="match status" value="1"/>
</dbReference>
<dbReference type="PROSITE" id="PS50109">
    <property type="entry name" value="HIS_KIN"/>
    <property type="match status" value="1"/>
</dbReference>
<evidence type="ECO:0000259" key="13">
    <source>
        <dbReference type="PROSITE" id="PS50885"/>
    </source>
</evidence>
<accession>A0A7R7I0Q1</accession>
<dbReference type="PROSITE" id="PS50885">
    <property type="entry name" value="HAMP"/>
    <property type="match status" value="1"/>
</dbReference>
<dbReference type="InterPro" id="IPR036097">
    <property type="entry name" value="HisK_dim/P_sf"/>
</dbReference>
<keyword evidence="15" id="KW-1185">Reference proteome</keyword>
<evidence type="ECO:0000256" key="2">
    <source>
        <dbReference type="ARBA" id="ARBA00004236"/>
    </source>
</evidence>
<dbReference type="GO" id="GO:0000155">
    <property type="term" value="F:phosphorelay sensor kinase activity"/>
    <property type="evidence" value="ECO:0007669"/>
    <property type="project" value="InterPro"/>
</dbReference>
<dbReference type="SUPFAM" id="SSF55874">
    <property type="entry name" value="ATPase domain of HSP90 chaperone/DNA topoisomerase II/histidine kinase"/>
    <property type="match status" value="1"/>
</dbReference>
<evidence type="ECO:0000256" key="1">
    <source>
        <dbReference type="ARBA" id="ARBA00000085"/>
    </source>
</evidence>
<evidence type="ECO:0000256" key="8">
    <source>
        <dbReference type="ARBA" id="ARBA00022989"/>
    </source>
</evidence>
<dbReference type="SMART" id="SM00304">
    <property type="entry name" value="HAMP"/>
    <property type="match status" value="1"/>
</dbReference>
<feature type="transmembrane region" description="Helical" evidence="11">
    <location>
        <begin position="23"/>
        <end position="45"/>
    </location>
</feature>
<evidence type="ECO:0000256" key="9">
    <source>
        <dbReference type="ARBA" id="ARBA00023012"/>
    </source>
</evidence>
<dbReference type="InterPro" id="IPR003594">
    <property type="entry name" value="HATPase_dom"/>
</dbReference>
<proteinExistence type="predicted"/>
<dbReference type="CDD" id="cd00075">
    <property type="entry name" value="HATPase"/>
    <property type="match status" value="1"/>
</dbReference>
<sequence length="515" mass="53887">MPDPSVPAATPSILGRLDRRVPLWLRLVCGVLVLVAIALGVTGYAGTTLLRRHLVAKTGDELRLAAPRAERALIANGRGVSPSAHGVPSAFGAYLIGPDGRVLERSDPALTGERPELPDLTGSRPVPLLRPFSAHGTGRSRWLLLVRPVRQPAGGHVVVAESLAEVDATVRQLALINLSAGLAVLAALAVACFWLVRLSLHPVRSIQTTAQRIAAGELSVRVPDHGNRTEVGRLAAAVNGMLARIATALADRAASEAAARRSEAQMRRFAADASHELRTPITTIRGYAELYRQQRGTMPAEEADRIVGRIEEQARRMGGLVDDLLLLAHLDQRRPLAADPVDLTSLAADIVLDTDTLNPDHPIELVALGSGGRDDARAEEPGPIEVIGDGERLRQVVANLVGNAVKHTPAGTSIRVGVGRGTGAAAGTAVLSVADDGPGMAPEQADRAFERFFRAEPARAASGGGAGLGLAIVGAIVEAHRGTVTLDTAPGRGVEIRLTLPVRPANPATPGRGRG</sequence>
<evidence type="ECO:0000256" key="3">
    <source>
        <dbReference type="ARBA" id="ARBA00012438"/>
    </source>
</evidence>
<evidence type="ECO:0000256" key="6">
    <source>
        <dbReference type="ARBA" id="ARBA00022692"/>
    </source>
</evidence>
<dbReference type="SMART" id="SM00388">
    <property type="entry name" value="HisKA"/>
    <property type="match status" value="1"/>
</dbReference>
<organism evidence="14 15">
    <name type="scientific">Actinocatenispora thailandica</name>
    <dbReference type="NCBI Taxonomy" id="227318"/>
    <lineage>
        <taxon>Bacteria</taxon>
        <taxon>Bacillati</taxon>
        <taxon>Actinomycetota</taxon>
        <taxon>Actinomycetes</taxon>
        <taxon>Micromonosporales</taxon>
        <taxon>Micromonosporaceae</taxon>
        <taxon>Actinocatenispora</taxon>
    </lineage>
</organism>
<protein>
    <recommendedName>
        <fullName evidence="3">histidine kinase</fullName>
        <ecNumber evidence="3">2.7.13.3</ecNumber>
    </recommendedName>
</protein>
<name>A0A7R7I0Q1_9ACTN</name>
<keyword evidence="6 11" id="KW-0812">Transmembrane</keyword>
<dbReference type="PANTHER" id="PTHR45436">
    <property type="entry name" value="SENSOR HISTIDINE KINASE YKOH"/>
    <property type="match status" value="1"/>
</dbReference>
<dbReference type="SUPFAM" id="SSF47384">
    <property type="entry name" value="Homodimeric domain of signal transducing histidine kinase"/>
    <property type="match status" value="1"/>
</dbReference>
<dbReference type="SUPFAM" id="SSF158472">
    <property type="entry name" value="HAMP domain-like"/>
    <property type="match status" value="1"/>
</dbReference>
<dbReference type="FunFam" id="1.10.287.130:FF:000001">
    <property type="entry name" value="Two-component sensor histidine kinase"/>
    <property type="match status" value="1"/>
</dbReference>
<evidence type="ECO:0000313" key="14">
    <source>
        <dbReference type="EMBL" id="BCJ38258.1"/>
    </source>
</evidence>
<dbReference type="EC" id="2.7.13.3" evidence="3"/>
<evidence type="ECO:0000259" key="12">
    <source>
        <dbReference type="PROSITE" id="PS50109"/>
    </source>
</evidence>
<reference evidence="14 15" key="1">
    <citation type="submission" date="2020-08" db="EMBL/GenBank/DDBJ databases">
        <title>Whole genome shotgun sequence of Actinocatenispora thailandica NBRC 105041.</title>
        <authorList>
            <person name="Komaki H."/>
            <person name="Tamura T."/>
        </authorList>
    </citation>
    <scope>NUCLEOTIDE SEQUENCE [LARGE SCALE GENOMIC DNA]</scope>
    <source>
        <strain evidence="14 15">NBRC 105041</strain>
    </source>
</reference>
<keyword evidence="4" id="KW-0597">Phosphoprotein</keyword>
<dbReference type="InterPro" id="IPR050428">
    <property type="entry name" value="TCS_sensor_his_kinase"/>
</dbReference>
<dbReference type="RefSeq" id="WP_203964322.1">
    <property type="nucleotide sequence ID" value="NZ_AP023355.1"/>
</dbReference>
<dbReference type="InterPro" id="IPR004358">
    <property type="entry name" value="Sig_transdc_His_kin-like_C"/>
</dbReference>
<evidence type="ECO:0000256" key="11">
    <source>
        <dbReference type="SAM" id="Phobius"/>
    </source>
</evidence>
<evidence type="ECO:0000256" key="5">
    <source>
        <dbReference type="ARBA" id="ARBA00022679"/>
    </source>
</evidence>
<comment type="catalytic activity">
    <reaction evidence="1">
        <text>ATP + protein L-histidine = ADP + protein N-phospho-L-histidine.</text>
        <dbReference type="EC" id="2.7.13.3"/>
    </reaction>
</comment>
<dbReference type="InterPro" id="IPR003660">
    <property type="entry name" value="HAMP_dom"/>
</dbReference>
<dbReference type="CDD" id="cd00082">
    <property type="entry name" value="HisKA"/>
    <property type="match status" value="1"/>
</dbReference>
<dbReference type="Gene3D" id="3.30.565.10">
    <property type="entry name" value="Histidine kinase-like ATPase, C-terminal domain"/>
    <property type="match status" value="1"/>
</dbReference>
<gene>
    <name evidence="14" type="ORF">Athai_57610</name>
</gene>
<dbReference type="PRINTS" id="PR00344">
    <property type="entry name" value="BCTRLSENSOR"/>
</dbReference>
<dbReference type="InterPro" id="IPR036890">
    <property type="entry name" value="HATPase_C_sf"/>
</dbReference>
<dbReference type="InterPro" id="IPR003661">
    <property type="entry name" value="HisK_dim/P_dom"/>
</dbReference>
<keyword evidence="10 11" id="KW-0472">Membrane</keyword>
<dbReference type="EMBL" id="AP023355">
    <property type="protein sequence ID" value="BCJ38258.1"/>
    <property type="molecule type" value="Genomic_DNA"/>
</dbReference>
<dbReference type="CDD" id="cd06225">
    <property type="entry name" value="HAMP"/>
    <property type="match status" value="1"/>
</dbReference>
<comment type="subcellular location">
    <subcellularLocation>
        <location evidence="2">Cell membrane</location>
    </subcellularLocation>
</comment>
<keyword evidence="7 14" id="KW-0418">Kinase</keyword>
<feature type="transmembrane region" description="Helical" evidence="11">
    <location>
        <begin position="173"/>
        <end position="196"/>
    </location>
</feature>
<dbReference type="InterPro" id="IPR005467">
    <property type="entry name" value="His_kinase_dom"/>
</dbReference>